<feature type="compositionally biased region" description="Low complexity" evidence="3">
    <location>
        <begin position="725"/>
        <end position="753"/>
    </location>
</feature>
<feature type="region of interest" description="Disordered" evidence="3">
    <location>
        <begin position="42"/>
        <end position="120"/>
    </location>
</feature>
<comment type="caution">
    <text evidence="6">The sequence shown here is derived from an EMBL/GenBank/DDBJ whole genome shotgun (WGS) entry which is preliminary data.</text>
</comment>
<evidence type="ECO:0000259" key="5">
    <source>
        <dbReference type="SMART" id="SM00859"/>
    </source>
</evidence>
<feature type="compositionally biased region" description="Basic and acidic residues" evidence="3">
    <location>
        <begin position="186"/>
        <end position="195"/>
    </location>
</feature>
<feature type="region of interest" description="Disordered" evidence="3">
    <location>
        <begin position="184"/>
        <end position="255"/>
    </location>
</feature>
<feature type="signal peptide" evidence="4">
    <location>
        <begin position="1"/>
        <end position="29"/>
    </location>
</feature>
<feature type="compositionally biased region" description="Acidic residues" evidence="3">
    <location>
        <begin position="575"/>
        <end position="619"/>
    </location>
</feature>
<keyword evidence="4" id="KW-0732">Signal</keyword>
<feature type="compositionally biased region" description="Basic and acidic residues" evidence="3">
    <location>
        <begin position="95"/>
        <end position="120"/>
    </location>
</feature>
<name>A0A4Y9XPB8_9APHY</name>
<protein>
    <recommendedName>
        <fullName evidence="5">Semialdehyde dehydrogenase NAD-binding domain-containing protein</fullName>
    </recommendedName>
</protein>
<comment type="similarity">
    <text evidence="2">Belongs to the FMP52 family.</text>
</comment>
<feature type="region of interest" description="Disordered" evidence="3">
    <location>
        <begin position="459"/>
        <end position="506"/>
    </location>
</feature>
<feature type="compositionally biased region" description="Low complexity" evidence="3">
    <location>
        <begin position="469"/>
        <end position="503"/>
    </location>
</feature>
<feature type="chain" id="PRO_5021380742" description="Semialdehyde dehydrogenase NAD-binding domain-containing protein" evidence="4">
    <location>
        <begin position="30"/>
        <end position="1085"/>
    </location>
</feature>
<sequence length="1085" mass="113469">MVGLQRRFTLLAALTTIAAVSVIPSTVECAVVPADYKEAEASAGAPEVHHSTRSHSLTHTEAADPTQSTSSDHVKSGKSQRQQQPVLPLPIGHSGEGKKSKDVVSDVGTHHKDKRDAWDEPDYTRRPELAWLASHDDAVKHDMDIMHIPGKRHDHDDHDRHHDKVTVNGDHDDVHMHSRMVNSRLRARDPNDIAHIEGGAGPHILPDGLVRRSPHDRHHNKVVVDGNDDDDDRGHEHPNDNVHVSRSPHDHHDHDRKKVIVKGDNDNVDVHHRRADVGPSVHVSDNNGSPSVTVTAFVQRDGQQTVGVPGSIDIMSEDPSSENAVKIASLVLSAPSNGTSREDNATMSTFVLNASGADHTQMYLVAIPDAGNSTSSGNAASSGNSTSSGPAPLMVALQVPVFNAANATMDNWCATFDPMPSKPSPMYVQECMANVTAGGEHMSQVFAYEPASGVIRPMWSLDGSDSDSDSSVYGSDSSNSTSTTVASDASSTTTANPTSSTAPMETNLAQDIVNLEADRTEATTPPSRAASSAKIFDTNSAAQPRNVTLVFTPAAPMFVAPVAGPVKAVVPASTGDDDGGDGTADDDGDDGGDQDSGDGSDDDGSAGGSDDEDSGDDSGLDASASIGFGSSSALSSTVSATATSSGTSSTATTDASSSSATSSTSVFSDPAARVVSTSSAAPSSTATSSSSDTGSTSTPTDSIATDSATTTTQDPSLAVEVYDPSATESPSASTTDSSTATASATDSSDSTGSTLSASIVARYRILEDYSSIVVSNSTSSTMGSDSTSTASAVSAEMTGFAGRLREGTAIPGNKGWVQHLNIMAGKSSSPLHVAPALMPAGRNTGLTALILGATGATGKVLLQELLASPQYASVSEYGRRVTAPERIAAGKEKLEQRTIDFEKLEEAGLKDKKWDVVFITLGTNRKAAGSAEAFEKIDREYVLDAARLAKSDDPAQKQRLIYLSSGGADPNSYFLYMRSKGLTELGLAELGYNDTIIFRPGALGDAERPEHRAVEKYTFPIIKAMSRFVPSVWMPVPKLAKAMRVVGEKGSEGIPAERVQKVGGEKAPWSLLDNNSILAIADSFN</sequence>
<feature type="compositionally biased region" description="Low complexity" evidence="3">
    <location>
        <begin position="620"/>
        <end position="665"/>
    </location>
</feature>
<reference evidence="6 7" key="1">
    <citation type="submission" date="2019-01" db="EMBL/GenBank/DDBJ databases">
        <title>Genome sequencing of the rare red list fungi Fomitopsis rosea.</title>
        <authorList>
            <person name="Buettner E."/>
            <person name="Kellner H."/>
        </authorList>
    </citation>
    <scope>NUCLEOTIDE SEQUENCE [LARGE SCALE GENOMIC DNA]</scope>
    <source>
        <strain evidence="6 7">DSM 105464</strain>
    </source>
</reference>
<evidence type="ECO:0000313" key="7">
    <source>
        <dbReference type="Proteomes" id="UP000298390"/>
    </source>
</evidence>
<evidence type="ECO:0000256" key="1">
    <source>
        <dbReference type="ARBA" id="ARBA00004450"/>
    </source>
</evidence>
<evidence type="ECO:0000256" key="4">
    <source>
        <dbReference type="SAM" id="SignalP"/>
    </source>
</evidence>
<feature type="domain" description="Semialdehyde dehydrogenase NAD-binding" evidence="5">
    <location>
        <begin position="847"/>
        <end position="951"/>
    </location>
</feature>
<dbReference type="GO" id="GO:0016620">
    <property type="term" value="F:oxidoreductase activity, acting on the aldehyde or oxo group of donors, NAD or NADP as acceptor"/>
    <property type="evidence" value="ECO:0007669"/>
    <property type="project" value="InterPro"/>
</dbReference>
<dbReference type="InterPro" id="IPR036291">
    <property type="entry name" value="NAD(P)-bd_dom_sf"/>
</dbReference>
<evidence type="ECO:0000256" key="3">
    <source>
        <dbReference type="SAM" id="MobiDB-lite"/>
    </source>
</evidence>
<comment type="subcellular location">
    <subcellularLocation>
        <location evidence="1">Mitochondrion outer membrane</location>
        <topology evidence="1">Peripheral membrane protein</topology>
    </subcellularLocation>
</comment>
<dbReference type="GO" id="GO:0051287">
    <property type="term" value="F:NAD binding"/>
    <property type="evidence" value="ECO:0007669"/>
    <property type="project" value="InterPro"/>
</dbReference>
<dbReference type="GO" id="GO:1901607">
    <property type="term" value="P:alpha-amino acid biosynthetic process"/>
    <property type="evidence" value="ECO:0007669"/>
    <property type="project" value="UniProtKB-ARBA"/>
</dbReference>
<dbReference type="InterPro" id="IPR000534">
    <property type="entry name" value="Semialdehyde_DH_NAD-bd"/>
</dbReference>
<feature type="compositionally biased region" description="Basic residues" evidence="3">
    <location>
        <begin position="212"/>
        <end position="221"/>
    </location>
</feature>
<dbReference type="PANTHER" id="PTHR14097">
    <property type="entry name" value="OXIDOREDUCTASE HTATIP2"/>
    <property type="match status" value="1"/>
</dbReference>
<organism evidence="6 7">
    <name type="scientific">Rhodofomes roseus</name>
    <dbReference type="NCBI Taxonomy" id="34475"/>
    <lineage>
        <taxon>Eukaryota</taxon>
        <taxon>Fungi</taxon>
        <taxon>Dikarya</taxon>
        <taxon>Basidiomycota</taxon>
        <taxon>Agaricomycotina</taxon>
        <taxon>Agaricomycetes</taxon>
        <taxon>Polyporales</taxon>
        <taxon>Rhodofomes</taxon>
    </lineage>
</organism>
<evidence type="ECO:0000313" key="6">
    <source>
        <dbReference type="EMBL" id="TFY51970.1"/>
    </source>
</evidence>
<dbReference type="EMBL" id="SEKV01001067">
    <property type="protein sequence ID" value="TFY51970.1"/>
    <property type="molecule type" value="Genomic_DNA"/>
</dbReference>
<dbReference type="SMART" id="SM00859">
    <property type="entry name" value="Semialdhyde_dh"/>
    <property type="match status" value="1"/>
</dbReference>
<gene>
    <name evidence="6" type="ORF">EVJ58_g10274</name>
</gene>
<feature type="compositionally biased region" description="Low complexity" evidence="3">
    <location>
        <begin position="676"/>
        <end position="716"/>
    </location>
</feature>
<dbReference type="GO" id="GO:0051170">
    <property type="term" value="P:import into nucleus"/>
    <property type="evidence" value="ECO:0007669"/>
    <property type="project" value="TreeGrafter"/>
</dbReference>
<dbReference type="STRING" id="34475.A0A4Y9XPB8"/>
<dbReference type="SUPFAM" id="SSF51735">
    <property type="entry name" value="NAD(P)-binding Rossmann-fold domains"/>
    <property type="match status" value="1"/>
</dbReference>
<dbReference type="AlphaFoldDB" id="A0A4Y9XPB8"/>
<dbReference type="Proteomes" id="UP000298390">
    <property type="component" value="Unassembled WGS sequence"/>
</dbReference>
<dbReference type="Gene3D" id="3.40.50.720">
    <property type="entry name" value="NAD(P)-binding Rossmann-like Domain"/>
    <property type="match status" value="1"/>
</dbReference>
<accession>A0A4Y9XPB8</accession>
<dbReference type="GO" id="GO:0005741">
    <property type="term" value="C:mitochondrial outer membrane"/>
    <property type="evidence" value="ECO:0007669"/>
    <property type="project" value="UniProtKB-SubCell"/>
</dbReference>
<dbReference type="PANTHER" id="PTHR14097:SF7">
    <property type="entry name" value="OXIDOREDUCTASE HTATIP2"/>
    <property type="match status" value="1"/>
</dbReference>
<feature type="compositionally biased region" description="Polar residues" evidence="3">
    <location>
        <begin position="65"/>
        <end position="85"/>
    </location>
</feature>
<proteinExistence type="inferred from homology"/>
<feature type="region of interest" description="Disordered" evidence="3">
    <location>
        <begin position="569"/>
        <end position="753"/>
    </location>
</feature>
<evidence type="ECO:0000256" key="2">
    <source>
        <dbReference type="ARBA" id="ARBA00006617"/>
    </source>
</evidence>